<dbReference type="Gene3D" id="1.10.1200.10">
    <property type="entry name" value="ACP-like"/>
    <property type="match status" value="1"/>
</dbReference>
<dbReference type="SUPFAM" id="SSF47336">
    <property type="entry name" value="ACP-like"/>
    <property type="match status" value="1"/>
</dbReference>
<evidence type="ECO:0000256" key="2">
    <source>
        <dbReference type="ARBA" id="ARBA00022553"/>
    </source>
</evidence>
<dbReference type="InterPro" id="IPR036736">
    <property type="entry name" value="ACP-like_sf"/>
</dbReference>
<evidence type="ECO:0000259" key="3">
    <source>
        <dbReference type="PROSITE" id="PS50075"/>
    </source>
</evidence>
<dbReference type="Proteomes" id="UP000318297">
    <property type="component" value="Unassembled WGS sequence"/>
</dbReference>
<sequence length="76" mass="7984">MSSGNETNDIIREKWCSILGVDSAGPEQNFFEQGGDSLSAVEFVSSLAGRCGIEIPLDVMFTDGTLQGVLDAAATN</sequence>
<keyword evidence="2" id="KW-0597">Phosphoprotein</keyword>
<name>A0A561DVM0_9MICO</name>
<dbReference type="OrthoDB" id="2085352at2"/>
<dbReference type="RefSeq" id="WP_145230662.1">
    <property type="nucleotide sequence ID" value="NZ_VIVQ01000005.1"/>
</dbReference>
<organism evidence="4 5">
    <name type="scientific">Rudaeicoccus suwonensis</name>
    <dbReference type="NCBI Taxonomy" id="657409"/>
    <lineage>
        <taxon>Bacteria</taxon>
        <taxon>Bacillati</taxon>
        <taxon>Actinomycetota</taxon>
        <taxon>Actinomycetes</taxon>
        <taxon>Micrococcales</taxon>
        <taxon>Dermacoccaceae</taxon>
        <taxon>Rudaeicoccus</taxon>
    </lineage>
</organism>
<dbReference type="Pfam" id="PF00550">
    <property type="entry name" value="PP-binding"/>
    <property type="match status" value="1"/>
</dbReference>
<protein>
    <submittedName>
        <fullName evidence="4">Phosphopantetheine binding protein</fullName>
    </submittedName>
</protein>
<dbReference type="PROSITE" id="PS50075">
    <property type="entry name" value="CARRIER"/>
    <property type="match status" value="1"/>
</dbReference>
<dbReference type="AlphaFoldDB" id="A0A561DVM0"/>
<dbReference type="InterPro" id="IPR020806">
    <property type="entry name" value="PKS_PP-bd"/>
</dbReference>
<comment type="caution">
    <text evidence="4">The sequence shown here is derived from an EMBL/GenBank/DDBJ whole genome shotgun (WGS) entry which is preliminary data.</text>
</comment>
<evidence type="ECO:0000313" key="4">
    <source>
        <dbReference type="EMBL" id="TWE07403.1"/>
    </source>
</evidence>
<dbReference type="EMBL" id="VIVQ01000005">
    <property type="protein sequence ID" value="TWE07403.1"/>
    <property type="molecule type" value="Genomic_DNA"/>
</dbReference>
<evidence type="ECO:0000256" key="1">
    <source>
        <dbReference type="ARBA" id="ARBA00022450"/>
    </source>
</evidence>
<reference evidence="4 5" key="1">
    <citation type="submission" date="2019-06" db="EMBL/GenBank/DDBJ databases">
        <title>Sequencing the genomes of 1000 actinobacteria strains.</title>
        <authorList>
            <person name="Klenk H.-P."/>
        </authorList>
    </citation>
    <scope>NUCLEOTIDE SEQUENCE [LARGE SCALE GENOMIC DNA]</scope>
    <source>
        <strain evidence="4 5">DSM 19560</strain>
    </source>
</reference>
<accession>A0A561DVM0</accession>
<proteinExistence type="predicted"/>
<feature type="domain" description="Carrier" evidence="3">
    <location>
        <begin position="2"/>
        <end position="76"/>
    </location>
</feature>
<evidence type="ECO:0000313" key="5">
    <source>
        <dbReference type="Proteomes" id="UP000318297"/>
    </source>
</evidence>
<dbReference type="InterPro" id="IPR009081">
    <property type="entry name" value="PP-bd_ACP"/>
</dbReference>
<dbReference type="SMART" id="SM00823">
    <property type="entry name" value="PKS_PP"/>
    <property type="match status" value="1"/>
</dbReference>
<dbReference type="GO" id="GO:0031177">
    <property type="term" value="F:phosphopantetheine binding"/>
    <property type="evidence" value="ECO:0007669"/>
    <property type="project" value="InterPro"/>
</dbReference>
<gene>
    <name evidence="4" type="ORF">BKA23_3417</name>
</gene>
<keyword evidence="1" id="KW-0596">Phosphopantetheine</keyword>
<keyword evidence="5" id="KW-1185">Reference proteome</keyword>